<dbReference type="InterPro" id="IPR052782">
    <property type="entry name" value="Oocyte-zygote_transition_reg"/>
</dbReference>
<organism evidence="3">
    <name type="scientific">Caenorhabditis brenneri</name>
    <name type="common">Nematode worm</name>
    <dbReference type="NCBI Taxonomy" id="135651"/>
    <lineage>
        <taxon>Eukaryota</taxon>
        <taxon>Metazoa</taxon>
        <taxon>Ecdysozoa</taxon>
        <taxon>Nematoda</taxon>
        <taxon>Chromadorea</taxon>
        <taxon>Rhabditida</taxon>
        <taxon>Rhabditina</taxon>
        <taxon>Rhabditomorpha</taxon>
        <taxon>Rhabditoidea</taxon>
        <taxon>Rhabditidae</taxon>
        <taxon>Peloderinae</taxon>
        <taxon>Caenorhabditis</taxon>
    </lineage>
</organism>
<accession>G0PMJ6</accession>
<dbReference type="SUPFAM" id="SSF52799">
    <property type="entry name" value="(Phosphotyrosine protein) phosphatases II"/>
    <property type="match status" value="1"/>
</dbReference>
<dbReference type="HOGENOM" id="CLU_2017205_0_0_1"/>
<dbReference type="PRINTS" id="PR00700">
    <property type="entry name" value="PRTYPHPHTASE"/>
</dbReference>
<protein>
    <recommendedName>
        <fullName evidence="1">Tyrosine-protein phosphatase domain-containing protein</fullName>
    </recommendedName>
</protein>
<dbReference type="InterPro" id="IPR000242">
    <property type="entry name" value="PTP_cat"/>
</dbReference>
<dbReference type="InParanoid" id="G0PMJ6"/>
<dbReference type="Gene3D" id="3.90.190.10">
    <property type="entry name" value="Protein tyrosine phosphatase superfamily"/>
    <property type="match status" value="1"/>
</dbReference>
<dbReference type="PROSITE" id="PS50055">
    <property type="entry name" value="TYR_PHOSPHATASE_PTP"/>
    <property type="match status" value="1"/>
</dbReference>
<evidence type="ECO:0000259" key="1">
    <source>
        <dbReference type="PROSITE" id="PS50055"/>
    </source>
</evidence>
<dbReference type="GO" id="GO:0004725">
    <property type="term" value="F:protein tyrosine phosphatase activity"/>
    <property type="evidence" value="ECO:0007669"/>
    <property type="project" value="InterPro"/>
</dbReference>
<dbReference type="Pfam" id="PF00102">
    <property type="entry name" value="Y_phosphatase"/>
    <property type="match status" value="1"/>
</dbReference>
<dbReference type="eggNOG" id="KOG0789">
    <property type="taxonomic scope" value="Eukaryota"/>
</dbReference>
<dbReference type="Proteomes" id="UP000008068">
    <property type="component" value="Unassembled WGS sequence"/>
</dbReference>
<name>G0PMJ6_CAEBE</name>
<reference evidence="3" key="1">
    <citation type="submission" date="2011-07" db="EMBL/GenBank/DDBJ databases">
        <authorList>
            <consortium name="Caenorhabditis brenneri Sequencing and Analysis Consortium"/>
            <person name="Wilson R.K."/>
        </authorList>
    </citation>
    <scope>NUCLEOTIDE SEQUENCE [LARGE SCALE GENOMIC DNA]</scope>
    <source>
        <strain evidence="3">PB2801</strain>
    </source>
</reference>
<evidence type="ECO:0000313" key="3">
    <source>
        <dbReference type="Proteomes" id="UP000008068"/>
    </source>
</evidence>
<proteinExistence type="predicted"/>
<dbReference type="SMART" id="SM00194">
    <property type="entry name" value="PTPc"/>
    <property type="match status" value="1"/>
</dbReference>
<dbReference type="InterPro" id="IPR029021">
    <property type="entry name" value="Prot-tyrosine_phosphatase-like"/>
</dbReference>
<dbReference type="AlphaFoldDB" id="G0PMJ6"/>
<feature type="domain" description="Tyrosine-protein phosphatase" evidence="1">
    <location>
        <begin position="1"/>
        <end position="123"/>
    </location>
</feature>
<dbReference type="STRING" id="135651.G0PMJ6"/>
<dbReference type="EMBL" id="GL381411">
    <property type="protein sequence ID" value="EGT37742.1"/>
    <property type="molecule type" value="Genomic_DNA"/>
</dbReference>
<evidence type="ECO:0000313" key="2">
    <source>
        <dbReference type="EMBL" id="EGT37742.1"/>
    </source>
</evidence>
<dbReference type="OrthoDB" id="8609993at2759"/>
<dbReference type="PANTHER" id="PTHR46163">
    <property type="entry name" value="TYROSINE-PROTEIN PHOSPHATASE-RELATED"/>
    <property type="match status" value="1"/>
</dbReference>
<sequence>MADKNRYHHIFCADENRVVLKDRTPANDYIHASWMEMPDGVQFISTQGPIKATVPDFWHMIYTEKCAVIVMLCQYQESDQEKCQKYYSDTSETTFGDYKVKVVEKTTEMFVPVKYTVLQVTKK</sequence>
<keyword evidence="3" id="KW-1185">Reference proteome</keyword>
<gene>
    <name evidence="2" type="ORF">CAEBREN_30549</name>
</gene>